<evidence type="ECO:0000259" key="6">
    <source>
        <dbReference type="PROSITE" id="PS51352"/>
    </source>
</evidence>
<dbReference type="PROSITE" id="PS51355">
    <property type="entry name" value="GLUTATHIONE_PEROXID_3"/>
    <property type="match status" value="1"/>
</dbReference>
<dbReference type="Pfam" id="PF00255">
    <property type="entry name" value="GSHPx"/>
    <property type="match status" value="1"/>
</dbReference>
<dbReference type="PROSITE" id="PS51352">
    <property type="entry name" value="THIOREDOXIN_2"/>
    <property type="match status" value="1"/>
</dbReference>
<dbReference type="PROSITE" id="PS00763">
    <property type="entry name" value="GLUTATHIONE_PEROXID_2"/>
    <property type="match status" value="1"/>
</dbReference>
<dbReference type="SUPFAM" id="SSF52833">
    <property type="entry name" value="Thioredoxin-like"/>
    <property type="match status" value="1"/>
</dbReference>
<proteinExistence type="inferred from homology"/>
<dbReference type="PROSITE" id="PS00460">
    <property type="entry name" value="GLUTATHIONE_PEROXID_1"/>
    <property type="match status" value="1"/>
</dbReference>
<accession>A0A9P6T0M8</accession>
<keyword evidence="2 5" id="KW-0575">Peroxidase</keyword>
<evidence type="ECO:0000256" key="1">
    <source>
        <dbReference type="ARBA" id="ARBA00006926"/>
    </source>
</evidence>
<evidence type="ECO:0000313" key="8">
    <source>
        <dbReference type="Proteomes" id="UP000703661"/>
    </source>
</evidence>
<dbReference type="AlphaFoldDB" id="A0A9P6T0M8"/>
<dbReference type="InterPro" id="IPR013766">
    <property type="entry name" value="Thioredoxin_domain"/>
</dbReference>
<organism evidence="7 8">
    <name type="scientific">Entomortierella chlamydospora</name>
    <dbReference type="NCBI Taxonomy" id="101097"/>
    <lineage>
        <taxon>Eukaryota</taxon>
        <taxon>Fungi</taxon>
        <taxon>Fungi incertae sedis</taxon>
        <taxon>Mucoromycota</taxon>
        <taxon>Mortierellomycotina</taxon>
        <taxon>Mortierellomycetes</taxon>
        <taxon>Mortierellales</taxon>
        <taxon>Mortierellaceae</taxon>
        <taxon>Entomortierella</taxon>
    </lineage>
</organism>
<keyword evidence="8" id="KW-1185">Reference proteome</keyword>
<evidence type="ECO:0000313" key="7">
    <source>
        <dbReference type="EMBL" id="KAG0016438.1"/>
    </source>
</evidence>
<name>A0A9P6T0M8_9FUNG</name>
<reference evidence="7" key="1">
    <citation type="journal article" date="2020" name="Fungal Divers.">
        <title>Resolving the Mortierellaceae phylogeny through synthesis of multi-gene phylogenetics and phylogenomics.</title>
        <authorList>
            <person name="Vandepol N."/>
            <person name="Liber J."/>
            <person name="Desiro A."/>
            <person name="Na H."/>
            <person name="Kennedy M."/>
            <person name="Barry K."/>
            <person name="Grigoriev I.V."/>
            <person name="Miller A.N."/>
            <person name="O'Donnell K."/>
            <person name="Stajich J.E."/>
            <person name="Bonito G."/>
        </authorList>
    </citation>
    <scope>NUCLEOTIDE SEQUENCE</scope>
    <source>
        <strain evidence="7">NRRL 2769</strain>
    </source>
</reference>
<dbReference type="InterPro" id="IPR000889">
    <property type="entry name" value="Glutathione_peroxidase"/>
</dbReference>
<sequence length="231" mass="25543">MHRVTSFIGIRLIKQRAGPTAVRAASSTPIFHARLGRDLSTARPIRSFATSVAAATMVGADAGSGSKAKPKSFFDLKAKNKSHQVVSMEEHANKVILVVNVASKCGFTEQYKELEQLYKDYKDRGFVVIGFPCNQFGKQEPGTNEEIESFCKLNYGVTFPIMDKIDVNGSNEDPIYAFLKSQKAGILGLTRIKWNFEKFLIDKDGTVYQRYSSTTNPSEIAGDIEKLLSST</sequence>
<comment type="caution">
    <text evidence="7">The sequence shown here is derived from an EMBL/GenBank/DDBJ whole genome shotgun (WGS) entry which is preliminary data.</text>
</comment>
<dbReference type="CDD" id="cd00340">
    <property type="entry name" value="GSH_Peroxidase"/>
    <property type="match status" value="1"/>
</dbReference>
<dbReference type="PANTHER" id="PTHR11592">
    <property type="entry name" value="GLUTATHIONE PEROXIDASE"/>
    <property type="match status" value="1"/>
</dbReference>
<dbReference type="EMBL" id="JAAAID010000533">
    <property type="protein sequence ID" value="KAG0016438.1"/>
    <property type="molecule type" value="Genomic_DNA"/>
</dbReference>
<dbReference type="Proteomes" id="UP000703661">
    <property type="component" value="Unassembled WGS sequence"/>
</dbReference>
<dbReference type="Gene3D" id="3.40.30.10">
    <property type="entry name" value="Glutaredoxin"/>
    <property type="match status" value="1"/>
</dbReference>
<dbReference type="PRINTS" id="PR01011">
    <property type="entry name" value="GLUTPROXDASE"/>
</dbReference>
<dbReference type="PANTHER" id="PTHR11592:SF78">
    <property type="entry name" value="GLUTATHIONE PEROXIDASE"/>
    <property type="match status" value="1"/>
</dbReference>
<keyword evidence="3 5" id="KW-0560">Oxidoreductase</keyword>
<feature type="domain" description="Thioredoxin" evidence="6">
    <location>
        <begin position="62"/>
        <end position="229"/>
    </location>
</feature>
<dbReference type="FunFam" id="3.40.30.10:FF:000010">
    <property type="entry name" value="Glutathione peroxidase"/>
    <property type="match status" value="1"/>
</dbReference>
<dbReference type="GO" id="GO:0034599">
    <property type="term" value="P:cellular response to oxidative stress"/>
    <property type="evidence" value="ECO:0007669"/>
    <property type="project" value="TreeGrafter"/>
</dbReference>
<dbReference type="InterPro" id="IPR029759">
    <property type="entry name" value="GPX_AS"/>
</dbReference>
<comment type="similarity">
    <text evidence="1 5">Belongs to the glutathione peroxidase family.</text>
</comment>
<evidence type="ECO:0000256" key="3">
    <source>
        <dbReference type="ARBA" id="ARBA00023002"/>
    </source>
</evidence>
<evidence type="ECO:0000256" key="5">
    <source>
        <dbReference type="RuleBase" id="RU000499"/>
    </source>
</evidence>
<evidence type="ECO:0000256" key="4">
    <source>
        <dbReference type="ARBA" id="ARBA00049091"/>
    </source>
</evidence>
<dbReference type="GO" id="GO:0140824">
    <property type="term" value="F:thioredoxin-dependent peroxiredoxin activity"/>
    <property type="evidence" value="ECO:0007669"/>
    <property type="project" value="UniProtKB-EC"/>
</dbReference>
<gene>
    <name evidence="7" type="primary">GPX1_2</name>
    <name evidence="7" type="ORF">BGZ80_009231</name>
</gene>
<dbReference type="InterPro" id="IPR029760">
    <property type="entry name" value="GPX_CS"/>
</dbReference>
<protein>
    <recommendedName>
        <fullName evidence="5">Glutathione peroxidase</fullName>
    </recommendedName>
</protein>
<comment type="catalytic activity">
    <reaction evidence="4">
        <text>a hydroperoxide + [thioredoxin]-dithiol = an alcohol + [thioredoxin]-disulfide + H2O</text>
        <dbReference type="Rhea" id="RHEA:62620"/>
        <dbReference type="Rhea" id="RHEA-COMP:10698"/>
        <dbReference type="Rhea" id="RHEA-COMP:10700"/>
        <dbReference type="ChEBI" id="CHEBI:15377"/>
        <dbReference type="ChEBI" id="CHEBI:29950"/>
        <dbReference type="ChEBI" id="CHEBI:30879"/>
        <dbReference type="ChEBI" id="CHEBI:35924"/>
        <dbReference type="ChEBI" id="CHEBI:50058"/>
        <dbReference type="EC" id="1.11.1.24"/>
    </reaction>
</comment>
<evidence type="ECO:0000256" key="2">
    <source>
        <dbReference type="ARBA" id="ARBA00022559"/>
    </source>
</evidence>
<dbReference type="InterPro" id="IPR036249">
    <property type="entry name" value="Thioredoxin-like_sf"/>
</dbReference>